<reference evidence="10" key="1">
    <citation type="journal article" date="2018" name="PLoS Negl. Trop. Dis.">
        <title>An insight into the salivary gland and fat body transcriptome of Panstrongylus lignarius (Hemiptera: Heteroptera), the main vector of Chagas disease in Peru.</title>
        <authorList>
            <person name="Nevoa J.C."/>
            <person name="Mendes M.T."/>
            <person name="da Silva M.V."/>
            <person name="Soares S.C."/>
            <person name="Oliveira C.J.F."/>
            <person name="Ribeiro J.M.C."/>
        </authorList>
    </citation>
    <scope>NUCLEOTIDE SEQUENCE</scope>
</reference>
<comment type="caution">
    <text evidence="8">Lacks conserved residue(s) required for the propagation of feature annotation.</text>
</comment>
<keyword evidence="7" id="KW-0732">Signal</keyword>
<accession>A0A224Y2W2</accession>
<comment type="similarity">
    <text evidence="6 7 8">Belongs to the protease inhibitor I19 family.</text>
</comment>
<keyword evidence="4 7" id="KW-0722">Serine protease inhibitor</keyword>
<feature type="domain" description="Pacifastin" evidence="9">
    <location>
        <begin position="22"/>
        <end position="60"/>
    </location>
</feature>
<evidence type="ECO:0000256" key="1">
    <source>
        <dbReference type="ARBA" id="ARBA00004613"/>
    </source>
</evidence>
<feature type="signal peptide" evidence="7">
    <location>
        <begin position="1"/>
        <end position="19"/>
    </location>
</feature>
<organism evidence="10">
    <name type="scientific">Panstrongylus lignarius</name>
    <dbReference type="NCBI Taxonomy" id="156445"/>
    <lineage>
        <taxon>Eukaryota</taxon>
        <taxon>Metazoa</taxon>
        <taxon>Ecdysozoa</taxon>
        <taxon>Arthropoda</taxon>
        <taxon>Hexapoda</taxon>
        <taxon>Insecta</taxon>
        <taxon>Pterygota</taxon>
        <taxon>Neoptera</taxon>
        <taxon>Paraneoptera</taxon>
        <taxon>Hemiptera</taxon>
        <taxon>Heteroptera</taxon>
        <taxon>Panheteroptera</taxon>
        <taxon>Cimicomorpha</taxon>
        <taxon>Reduviidae</taxon>
        <taxon>Triatominae</taxon>
        <taxon>Panstrongylus</taxon>
    </lineage>
</organism>
<keyword evidence="2 7" id="KW-0964">Secreted</keyword>
<comment type="subcellular location">
    <subcellularLocation>
        <location evidence="1 7">Secreted</location>
    </subcellularLocation>
</comment>
<dbReference type="PIRSF" id="PIRSF001625">
    <property type="entry name" value="Prot_inhib_pacifastin"/>
    <property type="match status" value="1"/>
</dbReference>
<evidence type="ECO:0000256" key="7">
    <source>
        <dbReference type="PIRNR" id="PIRNR001625"/>
    </source>
</evidence>
<evidence type="ECO:0000256" key="4">
    <source>
        <dbReference type="ARBA" id="ARBA00022900"/>
    </source>
</evidence>
<protein>
    <recommendedName>
        <fullName evidence="7">Protease inhibitor</fullName>
    </recommendedName>
</protein>
<dbReference type="InterPro" id="IPR016307">
    <property type="entry name" value="Prtase-inh_pacifastin"/>
</dbReference>
<dbReference type="AlphaFoldDB" id="A0A224Y2W2"/>
<dbReference type="EMBL" id="GFTR01001585">
    <property type="protein sequence ID" value="JAW14841.1"/>
    <property type="molecule type" value="Transcribed_RNA"/>
</dbReference>
<feature type="chain" id="PRO_5019883660" description="Protease inhibitor" evidence="7">
    <location>
        <begin position="20"/>
        <end position="101"/>
    </location>
</feature>
<evidence type="ECO:0000256" key="3">
    <source>
        <dbReference type="ARBA" id="ARBA00022690"/>
    </source>
</evidence>
<dbReference type="SUPFAM" id="SSF57283">
    <property type="entry name" value="PMP inhibitors"/>
    <property type="match status" value="1"/>
</dbReference>
<keyword evidence="3 7" id="KW-0646">Protease inhibitor</keyword>
<evidence type="ECO:0000256" key="5">
    <source>
        <dbReference type="ARBA" id="ARBA00023157"/>
    </source>
</evidence>
<evidence type="ECO:0000256" key="2">
    <source>
        <dbReference type="ARBA" id="ARBA00022525"/>
    </source>
</evidence>
<dbReference type="PROSITE" id="PS51446">
    <property type="entry name" value="PACIFASTIN"/>
    <property type="match status" value="1"/>
</dbReference>
<proteinExistence type="inferred from homology"/>
<sequence length="101" mass="11087">MAELLSILVGLLLITLVTGRNKMVCTPGKPFIPDGDCNFCTCADDGQSGIACSVMTCFRARSVKDEPCPRRGRFLSKDGCNKCRCDMQKIAMCSKKKCEKK</sequence>
<evidence type="ECO:0000256" key="6">
    <source>
        <dbReference type="ARBA" id="ARBA00029459"/>
    </source>
</evidence>
<dbReference type="InterPro" id="IPR008037">
    <property type="entry name" value="Pacifastin_dom"/>
</dbReference>
<dbReference type="InterPro" id="IPR036201">
    <property type="entry name" value="Pacifastin_dom_sf"/>
</dbReference>
<dbReference type="GO" id="GO:0005576">
    <property type="term" value="C:extracellular region"/>
    <property type="evidence" value="ECO:0007669"/>
    <property type="project" value="UniProtKB-SubCell"/>
</dbReference>
<evidence type="ECO:0000256" key="8">
    <source>
        <dbReference type="PROSITE-ProRule" id="PRU00776"/>
    </source>
</evidence>
<dbReference type="Pfam" id="PF05375">
    <property type="entry name" value="Pacifastin_I"/>
    <property type="match status" value="1"/>
</dbReference>
<evidence type="ECO:0000313" key="10">
    <source>
        <dbReference type="EMBL" id="JAW14841.1"/>
    </source>
</evidence>
<dbReference type="GO" id="GO:0004867">
    <property type="term" value="F:serine-type endopeptidase inhibitor activity"/>
    <property type="evidence" value="ECO:0007669"/>
    <property type="project" value="UniProtKB-UniRule"/>
</dbReference>
<keyword evidence="5" id="KW-1015">Disulfide bond</keyword>
<name>A0A224Y2W2_9HEMI</name>
<evidence type="ECO:0000259" key="9">
    <source>
        <dbReference type="PROSITE" id="PS51446"/>
    </source>
</evidence>